<evidence type="ECO:0000256" key="1">
    <source>
        <dbReference type="SAM" id="Phobius"/>
    </source>
</evidence>
<accession>A0A7W8LL99</accession>
<dbReference type="GO" id="GO:0016020">
    <property type="term" value="C:membrane"/>
    <property type="evidence" value="ECO:0007669"/>
    <property type="project" value="InterPro"/>
</dbReference>
<keyword evidence="1" id="KW-0812">Transmembrane</keyword>
<keyword evidence="1" id="KW-1133">Transmembrane helix</keyword>
<dbReference type="GO" id="GO:0047355">
    <property type="term" value="F:CDP-glycerol glycerophosphotransferase activity"/>
    <property type="evidence" value="ECO:0007669"/>
    <property type="project" value="InterPro"/>
</dbReference>
<dbReference type="Proteomes" id="UP000518887">
    <property type="component" value="Unassembled WGS sequence"/>
</dbReference>
<dbReference type="EMBL" id="JACHFQ010000002">
    <property type="protein sequence ID" value="MBB5225272.1"/>
    <property type="molecule type" value="Genomic_DNA"/>
</dbReference>
<evidence type="ECO:0000313" key="2">
    <source>
        <dbReference type="EMBL" id="MBB5225272.1"/>
    </source>
</evidence>
<name>A0A7W8LL99_9SPIR</name>
<dbReference type="AlphaFoldDB" id="A0A7W8LL99"/>
<keyword evidence="3" id="KW-1185">Reference proteome</keyword>
<reference evidence="2 3" key="1">
    <citation type="submission" date="2020-08" db="EMBL/GenBank/DDBJ databases">
        <title>Genomic Encyclopedia of Type Strains, Phase IV (KMG-IV): sequencing the most valuable type-strain genomes for metagenomic binning, comparative biology and taxonomic classification.</title>
        <authorList>
            <person name="Goeker M."/>
        </authorList>
    </citation>
    <scope>NUCLEOTIDE SEQUENCE [LARGE SCALE GENOMIC DNA]</scope>
    <source>
        <strain evidence="2 3">DSM 103462</strain>
    </source>
</reference>
<proteinExistence type="predicted"/>
<comment type="caution">
    <text evidence="2">The sequence shown here is derived from an EMBL/GenBank/DDBJ whole genome shotgun (WGS) entry which is preliminary data.</text>
</comment>
<sequence length="411" mass="47376">MLLYIDPGTGSMLFSILIGLAMTSVFAIRALVIKIKTTISFGKRTELDKSKLGIVIYSDSKRYWNVFAPIAREFEKRRFPLTYYTQSEDDPALSEKFEYVKTEFIGEGNRAFAKLNFLNADICLSTTPGLSVLQWKRSKACKYYVHIPHSLDEMMGYRMFGLDYYDSVLLTGDFQGEYIRRLEEMRNLPAKELVTVGYPPMDEQKNRLTSLQKTEDSEITILVAPSWGKEAILSKFGSDFLKAIQKTGWKIIVRPHPQTRTSEKEMLDSLMKEFPESENFNWNFDNDNFDCMNKASILITDFSGIIFDFALLFDKPLIYADTKFDPGIYDAAWFKDEKLWRFKVLEKIGLPLKEDQFDQMKSVIKEALKDSSLKAGRDQARKEAWMHPGESAKLIADYLIEKEKSLAEASK</sequence>
<dbReference type="RefSeq" id="WP_206173263.1">
    <property type="nucleotide sequence ID" value="NZ_CP031518.1"/>
</dbReference>
<keyword evidence="1" id="KW-0472">Membrane</keyword>
<feature type="transmembrane region" description="Helical" evidence="1">
    <location>
        <begin position="12"/>
        <end position="32"/>
    </location>
</feature>
<dbReference type="Pfam" id="PF04464">
    <property type="entry name" value="Glyphos_transf"/>
    <property type="match status" value="1"/>
</dbReference>
<gene>
    <name evidence="2" type="ORF">HNP76_000616</name>
</gene>
<dbReference type="InterPro" id="IPR043148">
    <property type="entry name" value="TagF_C"/>
</dbReference>
<dbReference type="Gene3D" id="3.40.50.12580">
    <property type="match status" value="1"/>
</dbReference>
<organism evidence="2 3">
    <name type="scientific">Treponema ruminis</name>
    <dbReference type="NCBI Taxonomy" id="744515"/>
    <lineage>
        <taxon>Bacteria</taxon>
        <taxon>Pseudomonadati</taxon>
        <taxon>Spirochaetota</taxon>
        <taxon>Spirochaetia</taxon>
        <taxon>Spirochaetales</taxon>
        <taxon>Treponemataceae</taxon>
        <taxon>Treponema</taxon>
    </lineage>
</organism>
<evidence type="ECO:0008006" key="4">
    <source>
        <dbReference type="Google" id="ProtNLM"/>
    </source>
</evidence>
<dbReference type="InterPro" id="IPR007554">
    <property type="entry name" value="Glycerophosphate_synth"/>
</dbReference>
<protein>
    <recommendedName>
        <fullName evidence="4">CDP-Glycerol:Poly(Glycerophosphate) glycerophosphotransferase</fullName>
    </recommendedName>
</protein>
<evidence type="ECO:0000313" key="3">
    <source>
        <dbReference type="Proteomes" id="UP000518887"/>
    </source>
</evidence>